<dbReference type="EMBL" id="VUNS01000011">
    <property type="protein sequence ID" value="MST97599.1"/>
    <property type="molecule type" value="Genomic_DNA"/>
</dbReference>
<organism evidence="1 2">
    <name type="scientific">Victivallis lenta</name>
    <dbReference type="NCBI Taxonomy" id="2606640"/>
    <lineage>
        <taxon>Bacteria</taxon>
        <taxon>Pseudomonadati</taxon>
        <taxon>Lentisphaerota</taxon>
        <taxon>Lentisphaeria</taxon>
        <taxon>Victivallales</taxon>
        <taxon>Victivallaceae</taxon>
        <taxon>Victivallis</taxon>
    </lineage>
</organism>
<comment type="caution">
    <text evidence="1">The sequence shown here is derived from an EMBL/GenBank/DDBJ whole genome shotgun (WGS) entry which is preliminary data.</text>
</comment>
<dbReference type="Proteomes" id="UP000435649">
    <property type="component" value="Unassembled WGS sequence"/>
</dbReference>
<protein>
    <submittedName>
        <fullName evidence="1">Uncharacterized protein</fullName>
    </submittedName>
</protein>
<evidence type="ECO:0000313" key="1">
    <source>
        <dbReference type="EMBL" id="MST97599.1"/>
    </source>
</evidence>
<sequence length="94" mass="10949">MIKQKLQAIVGAERRNVPQCNWPNYDIETADYIDAIVEEPEQFEVLTAKLWQRIQRYKTADLSHIPPALLRYEGETMQEYLNRCYDVAGYVGGL</sequence>
<gene>
    <name evidence="1" type="ORF">FYJ85_11175</name>
</gene>
<keyword evidence="2" id="KW-1185">Reference proteome</keyword>
<name>A0A844G5H7_9BACT</name>
<reference evidence="1 2" key="1">
    <citation type="submission" date="2019-08" db="EMBL/GenBank/DDBJ databases">
        <title>In-depth cultivation of the pig gut microbiome towards novel bacterial diversity and tailored functional studies.</title>
        <authorList>
            <person name="Wylensek D."/>
            <person name="Hitch T.C.A."/>
            <person name="Clavel T."/>
        </authorList>
    </citation>
    <scope>NUCLEOTIDE SEQUENCE [LARGE SCALE GENOMIC DNA]</scope>
    <source>
        <strain evidence="1 2">BBE-744-WT-12</strain>
    </source>
</reference>
<evidence type="ECO:0000313" key="2">
    <source>
        <dbReference type="Proteomes" id="UP000435649"/>
    </source>
</evidence>
<proteinExistence type="predicted"/>
<dbReference type="RefSeq" id="WP_154418583.1">
    <property type="nucleotide sequence ID" value="NZ_VUNS01000011.1"/>
</dbReference>
<accession>A0A844G5H7</accession>
<dbReference type="AlphaFoldDB" id="A0A844G5H7"/>